<gene>
    <name evidence="1" type="ORF">H0H81_006931</name>
</gene>
<sequence length="304" mass="34143">MTAIEGSLNDHTISDPTDISFLISHMRQLPDEARKYLTWAAFFGETFKVTEVALMMDWEDSSGNSGSEDESDDMWNLHKAVSNLRETGSSTNTRGSMRGLQFALAEGWLIQRARDMCSFAHDRYRQAAQAEAEALPQETTAKMSFRIVLMMLHETPMDVYRIAEHAKQFREELLDVLVDAGESAWARGAHEGLHPGDDVASNIILEECYIHSPEPEDKANILRLRSRNHFKRNNFKEALNDTLLALKILGVELNPAPTPREANAMFDSVKNEIMAVGFDEILMIPRTTDSKTELAVSLLNDAGI</sequence>
<reference evidence="1" key="1">
    <citation type="submission" date="2021-02" db="EMBL/GenBank/DDBJ databases">
        <authorList>
            <person name="Nieuwenhuis M."/>
            <person name="Van De Peppel L.J.J."/>
        </authorList>
    </citation>
    <scope>NUCLEOTIDE SEQUENCE</scope>
    <source>
        <strain evidence="1">D49</strain>
    </source>
</reference>
<dbReference type="Proteomes" id="UP000717328">
    <property type="component" value="Unassembled WGS sequence"/>
</dbReference>
<dbReference type="PANTHER" id="PTHR43642">
    <property type="entry name" value="HYBRID SIGNAL TRANSDUCTION HISTIDINE KINASE G"/>
    <property type="match status" value="1"/>
</dbReference>
<proteinExistence type="predicted"/>
<accession>A0A9P7KLU0</accession>
<evidence type="ECO:0000313" key="1">
    <source>
        <dbReference type="EMBL" id="KAG5651916.1"/>
    </source>
</evidence>
<protein>
    <submittedName>
        <fullName evidence="1">Uncharacterized protein</fullName>
    </submittedName>
</protein>
<dbReference type="InterPro" id="IPR053159">
    <property type="entry name" value="Hybrid_Histidine_Kinase"/>
</dbReference>
<keyword evidence="2" id="KW-1185">Reference proteome</keyword>
<name>A0A9P7KLU0_9AGAR</name>
<dbReference type="AlphaFoldDB" id="A0A9P7KLU0"/>
<dbReference type="EMBL" id="JABCKI010000182">
    <property type="protein sequence ID" value="KAG5651916.1"/>
    <property type="molecule type" value="Genomic_DNA"/>
</dbReference>
<comment type="caution">
    <text evidence="1">The sequence shown here is derived from an EMBL/GenBank/DDBJ whole genome shotgun (WGS) entry which is preliminary data.</text>
</comment>
<dbReference type="PANTHER" id="PTHR43642:SF1">
    <property type="entry name" value="HYBRID SIGNAL TRANSDUCTION HISTIDINE KINASE G"/>
    <property type="match status" value="1"/>
</dbReference>
<reference evidence="1" key="2">
    <citation type="submission" date="2021-10" db="EMBL/GenBank/DDBJ databases">
        <title>Phylogenomics reveals ancestral predisposition of the termite-cultivated fungus Termitomyces towards a domesticated lifestyle.</title>
        <authorList>
            <person name="Auxier B."/>
            <person name="Grum-Grzhimaylo A."/>
            <person name="Cardenas M.E."/>
            <person name="Lodge J.D."/>
            <person name="Laessoe T."/>
            <person name="Pedersen O."/>
            <person name="Smith M.E."/>
            <person name="Kuyper T.W."/>
            <person name="Franco-Molano E.A."/>
            <person name="Baroni T.J."/>
            <person name="Aanen D.K."/>
        </authorList>
    </citation>
    <scope>NUCLEOTIDE SEQUENCE</scope>
    <source>
        <strain evidence="1">D49</strain>
    </source>
</reference>
<evidence type="ECO:0000313" key="2">
    <source>
        <dbReference type="Proteomes" id="UP000717328"/>
    </source>
</evidence>
<dbReference type="OrthoDB" id="60033at2759"/>
<organism evidence="1 2">
    <name type="scientific">Sphagnurus paluster</name>
    <dbReference type="NCBI Taxonomy" id="117069"/>
    <lineage>
        <taxon>Eukaryota</taxon>
        <taxon>Fungi</taxon>
        <taxon>Dikarya</taxon>
        <taxon>Basidiomycota</taxon>
        <taxon>Agaricomycotina</taxon>
        <taxon>Agaricomycetes</taxon>
        <taxon>Agaricomycetidae</taxon>
        <taxon>Agaricales</taxon>
        <taxon>Tricholomatineae</taxon>
        <taxon>Lyophyllaceae</taxon>
        <taxon>Sphagnurus</taxon>
    </lineage>
</organism>